<dbReference type="InterPro" id="IPR009057">
    <property type="entry name" value="Homeodomain-like_sf"/>
</dbReference>
<sequence length="99" mass="11447">MERRKRRSFTPEFRADAVRLVREGSKSLPQVAKDLDLTESALRNWMREADGGKSKEPAGALSAAEREELVRLRKEVRHLEMERDFLKKAAAFFAKETSR</sequence>
<dbReference type="GO" id="GO:0004803">
    <property type="term" value="F:transposase activity"/>
    <property type="evidence" value="ECO:0007669"/>
    <property type="project" value="InterPro"/>
</dbReference>
<dbReference type="Pfam" id="PF01527">
    <property type="entry name" value="HTH_Tnp_1"/>
    <property type="match status" value="1"/>
</dbReference>
<accession>A0A084SN31</accession>
<dbReference type="GO" id="GO:0003677">
    <property type="term" value="F:DNA binding"/>
    <property type="evidence" value="ECO:0007669"/>
    <property type="project" value="InterPro"/>
</dbReference>
<dbReference type="Gene3D" id="1.10.10.60">
    <property type="entry name" value="Homeodomain-like"/>
    <property type="match status" value="1"/>
</dbReference>
<dbReference type="InterPro" id="IPR051839">
    <property type="entry name" value="RD_transcriptional_regulator"/>
</dbReference>
<dbReference type="PANTHER" id="PTHR33215">
    <property type="entry name" value="PROTEIN DISTAL ANTENNA"/>
    <property type="match status" value="1"/>
</dbReference>
<dbReference type="PANTHER" id="PTHR33215:SF13">
    <property type="entry name" value="PROTEIN DISTAL ANTENNA"/>
    <property type="match status" value="1"/>
</dbReference>
<dbReference type="EMBL" id="JPMI01000231">
    <property type="protein sequence ID" value="KFA89866.1"/>
    <property type="molecule type" value="Genomic_DNA"/>
</dbReference>
<protein>
    <submittedName>
        <fullName evidence="2">Transposase</fullName>
    </submittedName>
</protein>
<evidence type="ECO:0000313" key="2">
    <source>
        <dbReference type="EMBL" id="KFA89866.1"/>
    </source>
</evidence>
<name>A0A084SN31_9BACT</name>
<dbReference type="GO" id="GO:0006313">
    <property type="term" value="P:DNA transposition"/>
    <property type="evidence" value="ECO:0007669"/>
    <property type="project" value="InterPro"/>
</dbReference>
<gene>
    <name evidence="2" type="ORF">Q664_31945</name>
</gene>
<dbReference type="Proteomes" id="UP000028547">
    <property type="component" value="Unassembled WGS sequence"/>
</dbReference>
<reference evidence="2 3" key="1">
    <citation type="submission" date="2014-07" db="EMBL/GenBank/DDBJ databases">
        <title>Draft Genome Sequence of Gephyronic Acid Producer, Cystobacter violaceus Strain Cb vi76.</title>
        <authorList>
            <person name="Stevens D.C."/>
            <person name="Young J."/>
            <person name="Carmichael R."/>
            <person name="Tan J."/>
            <person name="Taylor R.E."/>
        </authorList>
    </citation>
    <scope>NUCLEOTIDE SEQUENCE [LARGE SCALE GENOMIC DNA]</scope>
    <source>
        <strain evidence="2 3">Cb vi76</strain>
    </source>
</reference>
<organism evidence="2 3">
    <name type="scientific">Archangium violaceum Cb vi76</name>
    <dbReference type="NCBI Taxonomy" id="1406225"/>
    <lineage>
        <taxon>Bacteria</taxon>
        <taxon>Pseudomonadati</taxon>
        <taxon>Myxococcota</taxon>
        <taxon>Myxococcia</taxon>
        <taxon>Myxococcales</taxon>
        <taxon>Cystobacterineae</taxon>
        <taxon>Archangiaceae</taxon>
        <taxon>Archangium</taxon>
    </lineage>
</organism>
<dbReference type="InterPro" id="IPR002514">
    <property type="entry name" value="Transposase_8"/>
</dbReference>
<evidence type="ECO:0000313" key="3">
    <source>
        <dbReference type="Proteomes" id="UP000028547"/>
    </source>
</evidence>
<comment type="caution">
    <text evidence="2">The sequence shown here is derived from an EMBL/GenBank/DDBJ whole genome shotgun (WGS) entry which is preliminary data.</text>
</comment>
<dbReference type="AlphaFoldDB" id="A0A084SN31"/>
<dbReference type="SUPFAM" id="SSF46689">
    <property type="entry name" value="Homeodomain-like"/>
    <property type="match status" value="1"/>
</dbReference>
<keyword evidence="1" id="KW-0175">Coiled coil</keyword>
<feature type="coiled-coil region" evidence="1">
    <location>
        <begin position="62"/>
        <end position="89"/>
    </location>
</feature>
<proteinExistence type="predicted"/>
<evidence type="ECO:0000256" key="1">
    <source>
        <dbReference type="SAM" id="Coils"/>
    </source>
</evidence>